<keyword evidence="2" id="KW-0812">Transmembrane</keyword>
<organism evidence="4 5">
    <name type="scientific">Bemisia tabaci</name>
    <name type="common">Sweetpotato whitefly</name>
    <name type="synonym">Aleurodes tabaci</name>
    <dbReference type="NCBI Taxonomy" id="7038"/>
    <lineage>
        <taxon>Eukaryota</taxon>
        <taxon>Metazoa</taxon>
        <taxon>Ecdysozoa</taxon>
        <taxon>Arthropoda</taxon>
        <taxon>Hexapoda</taxon>
        <taxon>Insecta</taxon>
        <taxon>Pterygota</taxon>
        <taxon>Neoptera</taxon>
        <taxon>Paraneoptera</taxon>
        <taxon>Hemiptera</taxon>
        <taxon>Sternorrhyncha</taxon>
        <taxon>Aleyrodoidea</taxon>
        <taxon>Aleyrodidae</taxon>
        <taxon>Aleyrodinae</taxon>
        <taxon>Bemisia</taxon>
    </lineage>
</organism>
<dbReference type="InterPro" id="IPR036249">
    <property type="entry name" value="Thioredoxin-like_sf"/>
</dbReference>
<dbReference type="GO" id="GO:0005741">
    <property type="term" value="C:mitochondrial outer membrane"/>
    <property type="evidence" value="ECO:0007669"/>
    <property type="project" value="TreeGrafter"/>
</dbReference>
<evidence type="ECO:0000256" key="1">
    <source>
        <dbReference type="ARBA" id="ARBA00007409"/>
    </source>
</evidence>
<evidence type="ECO:0000256" key="2">
    <source>
        <dbReference type="SAM" id="Phobius"/>
    </source>
</evidence>
<evidence type="ECO:0000313" key="4">
    <source>
        <dbReference type="EMBL" id="CAH0380907.1"/>
    </source>
</evidence>
<feature type="domain" description="GST N-terminal" evidence="3">
    <location>
        <begin position="23"/>
        <end position="104"/>
    </location>
</feature>
<keyword evidence="2" id="KW-1133">Transmembrane helix</keyword>
<dbReference type="SUPFAM" id="SSF47616">
    <property type="entry name" value="GST C-terminal domain-like"/>
    <property type="match status" value="1"/>
</dbReference>
<reference evidence="4" key="1">
    <citation type="submission" date="2021-12" db="EMBL/GenBank/DDBJ databases">
        <authorList>
            <person name="King R."/>
        </authorList>
    </citation>
    <scope>NUCLEOTIDE SEQUENCE</scope>
</reference>
<dbReference type="SUPFAM" id="SSF52833">
    <property type="entry name" value="Thioredoxin-like"/>
    <property type="match status" value="1"/>
</dbReference>
<dbReference type="InterPro" id="IPR036282">
    <property type="entry name" value="Glutathione-S-Trfase_C_sf"/>
</dbReference>
<gene>
    <name evidence="4" type="ORF">BEMITA_LOCUS616</name>
</gene>
<dbReference type="KEGG" id="btab:109034029"/>
<protein>
    <recommendedName>
        <fullName evidence="3">GST N-terminal domain-containing protein</fullName>
    </recommendedName>
</protein>
<dbReference type="GO" id="GO:0008053">
    <property type="term" value="P:mitochondrial fusion"/>
    <property type="evidence" value="ECO:0007669"/>
    <property type="project" value="TreeGrafter"/>
</dbReference>
<dbReference type="Gene3D" id="1.20.1050.10">
    <property type="match status" value="1"/>
</dbReference>
<dbReference type="Proteomes" id="UP001152759">
    <property type="component" value="Chromosome 1"/>
</dbReference>
<dbReference type="CDD" id="cd00570">
    <property type="entry name" value="GST_N_family"/>
    <property type="match status" value="1"/>
</dbReference>
<dbReference type="InterPro" id="IPR040079">
    <property type="entry name" value="Glutathione_S-Trfase"/>
</dbReference>
<comment type="similarity">
    <text evidence="1">Belongs to the GST superfamily.</text>
</comment>
<keyword evidence="5" id="KW-1185">Reference proteome</keyword>
<dbReference type="PROSITE" id="PS51354">
    <property type="entry name" value="GLUTAREDOXIN_2"/>
    <property type="match status" value="1"/>
</dbReference>
<dbReference type="GO" id="GO:0006626">
    <property type="term" value="P:protein targeting to mitochondrion"/>
    <property type="evidence" value="ECO:0007669"/>
    <property type="project" value="TreeGrafter"/>
</dbReference>
<evidence type="ECO:0000313" key="5">
    <source>
        <dbReference type="Proteomes" id="UP001152759"/>
    </source>
</evidence>
<proteinExistence type="inferred from homology"/>
<dbReference type="Pfam" id="PF13409">
    <property type="entry name" value="GST_N_2"/>
    <property type="match status" value="1"/>
</dbReference>
<evidence type="ECO:0000259" key="3">
    <source>
        <dbReference type="PROSITE" id="PS50404"/>
    </source>
</evidence>
<sequence length="328" mass="37574">MASSSNEGETSSKSVDKDIHKSNGLLLYSNKHSFYSQKVIMALYEKKVQFKTKSVDLLQGEQFHPWFIEMNPLCQVPVLKDEGKIIPDSSRIIDYLEDNLSNGQPRLVPNDQGSEVKVKVIQYRDLLDEVPIGLLTKGSFFHPEFLKNTMPPFVGAYRTKFHESFLKKAEALRGLATSDSNSNIKEILLGKAEKHEEELAKCMDKELYKSTLDDVDLVLDEIEKELFSHDEMDDWWLCSDRFTVADISLSLLLHRLNSVGLSHRFWGNGKRPLLENYFNRVTQRESFIKTIPSLQSPPSLDLSSQLLVGSVVFLVVVTIFFYFKRKSK</sequence>
<accession>A0A9N9ZZ23</accession>
<dbReference type="PANTHER" id="PTHR44188">
    <property type="entry name" value="GDAP1, ISOFORM A"/>
    <property type="match status" value="1"/>
</dbReference>
<keyword evidence="2" id="KW-0472">Membrane</keyword>
<dbReference type="InterPro" id="IPR004045">
    <property type="entry name" value="Glutathione_S-Trfase_N"/>
</dbReference>
<dbReference type="Pfam" id="PF13410">
    <property type="entry name" value="GST_C_2"/>
    <property type="match status" value="1"/>
</dbReference>
<dbReference type="SFLD" id="SFLDS00019">
    <property type="entry name" value="Glutathione_Transferase_(cytos"/>
    <property type="match status" value="1"/>
</dbReference>
<name>A0A9N9ZZ23_BEMTA</name>
<dbReference type="PANTHER" id="PTHR44188:SF1">
    <property type="entry name" value="GDAP1, ISOFORM A"/>
    <property type="match status" value="1"/>
</dbReference>
<dbReference type="Gene3D" id="3.40.30.10">
    <property type="entry name" value="Glutaredoxin"/>
    <property type="match status" value="1"/>
</dbReference>
<dbReference type="EMBL" id="OU963862">
    <property type="protein sequence ID" value="CAH0380907.1"/>
    <property type="molecule type" value="Genomic_DNA"/>
</dbReference>
<dbReference type="GO" id="GO:0000266">
    <property type="term" value="P:mitochondrial fission"/>
    <property type="evidence" value="ECO:0007669"/>
    <property type="project" value="TreeGrafter"/>
</dbReference>
<dbReference type="AlphaFoldDB" id="A0A9N9ZZ23"/>
<feature type="transmembrane region" description="Helical" evidence="2">
    <location>
        <begin position="302"/>
        <end position="323"/>
    </location>
</feature>
<dbReference type="PROSITE" id="PS50404">
    <property type="entry name" value="GST_NTER"/>
    <property type="match status" value="1"/>
</dbReference>